<reference evidence="3 4" key="1">
    <citation type="submission" date="2021-05" db="EMBL/GenBank/DDBJ databases">
        <title>Novel Bacillus species.</title>
        <authorList>
            <person name="Liu G."/>
        </authorList>
    </citation>
    <scope>NUCLEOTIDE SEQUENCE [LARGE SCALE GENOMIC DNA]</scope>
    <source>
        <strain evidence="4">FJAT-49780</strain>
    </source>
</reference>
<dbReference type="Gene3D" id="2.40.260.10">
    <property type="entry name" value="Sortase"/>
    <property type="match status" value="1"/>
</dbReference>
<evidence type="ECO:0000313" key="3">
    <source>
        <dbReference type="EMBL" id="MBS4197957.1"/>
    </source>
</evidence>
<dbReference type="CDD" id="cd05828">
    <property type="entry name" value="Sortase_D_1"/>
    <property type="match status" value="1"/>
</dbReference>
<dbReference type="GO" id="GO:0016787">
    <property type="term" value="F:hydrolase activity"/>
    <property type="evidence" value="ECO:0007669"/>
    <property type="project" value="UniProtKB-KW"/>
</dbReference>
<dbReference type="Pfam" id="PF04203">
    <property type="entry name" value="Sortase"/>
    <property type="match status" value="1"/>
</dbReference>
<feature type="active site" description="Proton donor/acceptor" evidence="2">
    <location>
        <position position="87"/>
    </location>
</feature>
<dbReference type="AlphaFoldDB" id="A0A942YIU4"/>
<protein>
    <submittedName>
        <fullName evidence="3">Class D sortase</fullName>
    </submittedName>
</protein>
<dbReference type="NCBIfam" id="TIGR01076">
    <property type="entry name" value="sortase_fam"/>
    <property type="match status" value="1"/>
</dbReference>
<dbReference type="EMBL" id="JAGYPG010000006">
    <property type="protein sequence ID" value="MBS4197957.1"/>
    <property type="molecule type" value="Genomic_DNA"/>
</dbReference>
<keyword evidence="1" id="KW-0378">Hydrolase</keyword>
<proteinExistence type="predicted"/>
<gene>
    <name evidence="3" type="ORF">KHA97_23240</name>
</gene>
<evidence type="ECO:0000256" key="1">
    <source>
        <dbReference type="ARBA" id="ARBA00022801"/>
    </source>
</evidence>
<sequence>MNVLKDKALKEAKTKIEHLDKKELQHENMIDFSAEKGEVVGVLEIPALEREIPILHGVDEEELKSGVGHYPGTVFPGQKNQIVLSGHRDTVFRKFGELNIGDSFIVKMPYGEYEYIIDHTKIVDAYDRTIIAPTDGKEVLTVTTCYPFQYIGNAPDRYIIYAYPKK</sequence>
<evidence type="ECO:0000313" key="4">
    <source>
        <dbReference type="Proteomes" id="UP000681414"/>
    </source>
</evidence>
<comment type="caution">
    <text evidence="3">The sequence shown here is derived from an EMBL/GenBank/DDBJ whole genome shotgun (WGS) entry which is preliminary data.</text>
</comment>
<organism evidence="3 4">
    <name type="scientific">Lederbergia citri</name>
    <dbReference type="NCBI Taxonomy" id="2833580"/>
    <lineage>
        <taxon>Bacteria</taxon>
        <taxon>Bacillati</taxon>
        <taxon>Bacillota</taxon>
        <taxon>Bacilli</taxon>
        <taxon>Bacillales</taxon>
        <taxon>Bacillaceae</taxon>
        <taxon>Lederbergia</taxon>
    </lineage>
</organism>
<name>A0A942YIU4_9BACI</name>
<dbReference type="InterPro" id="IPR041999">
    <property type="entry name" value="Sortase_D_1"/>
</dbReference>
<evidence type="ECO:0000256" key="2">
    <source>
        <dbReference type="PIRSR" id="PIRSR605754-1"/>
    </source>
</evidence>
<dbReference type="NCBIfam" id="NF033746">
    <property type="entry name" value="class_D_sortase"/>
    <property type="match status" value="1"/>
</dbReference>
<dbReference type="InterPro" id="IPR023365">
    <property type="entry name" value="Sortase_dom-sf"/>
</dbReference>
<dbReference type="SUPFAM" id="SSF63817">
    <property type="entry name" value="Sortase"/>
    <property type="match status" value="1"/>
</dbReference>
<dbReference type="InterPro" id="IPR005754">
    <property type="entry name" value="Sortase"/>
</dbReference>
<keyword evidence="4" id="KW-1185">Reference proteome</keyword>
<dbReference type="Proteomes" id="UP000681414">
    <property type="component" value="Unassembled WGS sequence"/>
</dbReference>
<accession>A0A942YIU4</accession>
<feature type="active site" description="Acyl-thioester intermediate" evidence="2">
    <location>
        <position position="145"/>
    </location>
</feature>
<dbReference type="InterPro" id="IPR053525">
    <property type="entry name" value="Sortase_D"/>
</dbReference>